<name>A0A2H5XAD1_9BACT</name>
<dbReference type="InterPro" id="IPR015813">
    <property type="entry name" value="Pyrv/PenolPyrv_kinase-like_dom"/>
</dbReference>
<feature type="active site" description="Proton acceptor" evidence="7">
    <location>
        <position position="230"/>
    </location>
</feature>
<evidence type="ECO:0000256" key="4">
    <source>
        <dbReference type="ARBA" id="ARBA00022655"/>
    </source>
</evidence>
<feature type="binding site" evidence="7">
    <location>
        <position position="131"/>
    </location>
    <ligand>
        <name>Mg(2+)</name>
        <dbReference type="ChEBI" id="CHEBI:18420"/>
    </ligand>
</feature>
<comment type="subcellular location">
    <subcellularLocation>
        <location evidence="7">Cytoplasm</location>
    </subcellularLocation>
</comment>
<dbReference type="GO" id="GO:0008168">
    <property type="term" value="F:methyltransferase activity"/>
    <property type="evidence" value="ECO:0007669"/>
    <property type="project" value="UniProtKB-KW"/>
</dbReference>
<evidence type="ECO:0000313" key="9">
    <source>
        <dbReference type="EMBL" id="GBC98067.1"/>
    </source>
</evidence>
<feature type="region of interest" description="Disordered" evidence="8">
    <location>
        <begin position="1"/>
        <end position="49"/>
    </location>
</feature>
<sequence length="338" mass="36408">MHPPNDTLSEGGSLSRRSKSGASGDAPSEALLKRKIQQSSGDATVSTPRKVTVRTVQEKKQAGEKIVAITAYDYPTALLVDEAGVDVVLVGDSVANVVLGYETTLPVTMDELRHHVRAVRRGLKRALLVADMPFLSYQPSVAVAIENAGLFLKDGAEAVKVEGGTPTVVHIVRALVEVGIPVMGHLGFTPQWLHQFGGARVQGRHSEDAKALVDMAHALEDAGCFAIVLELVPEEVAALITERLRIPTIGIGAGGQCDGQILVLHDLIGMVPGWSPRHAKRYAEVGDLIRHAVAAYAQEVREGKFPTTEHATKMAPEELERLRSLLRDATKGQEVERR</sequence>
<gene>
    <name evidence="7 9" type="primary">panB</name>
    <name evidence="9" type="ORF">HRbin17_00562</name>
</gene>
<dbReference type="InterPro" id="IPR003700">
    <property type="entry name" value="Pantoate_hydroxy_MeTrfase"/>
</dbReference>
<dbReference type="GO" id="GO:0003864">
    <property type="term" value="F:3-methyl-2-oxobutanoate hydroxymethyltransferase activity"/>
    <property type="evidence" value="ECO:0007669"/>
    <property type="project" value="UniProtKB-UniRule"/>
</dbReference>
<dbReference type="HAMAP" id="MF_00156">
    <property type="entry name" value="PanB"/>
    <property type="match status" value="1"/>
</dbReference>
<feature type="compositionally biased region" description="Polar residues" evidence="8">
    <location>
        <begin position="1"/>
        <end position="12"/>
    </location>
</feature>
<comment type="similarity">
    <text evidence="2 7">Belongs to the PanB family.</text>
</comment>
<evidence type="ECO:0000256" key="5">
    <source>
        <dbReference type="ARBA" id="ARBA00022679"/>
    </source>
</evidence>
<dbReference type="NCBIfam" id="NF001452">
    <property type="entry name" value="PRK00311.1"/>
    <property type="match status" value="1"/>
</dbReference>
<dbReference type="PANTHER" id="PTHR20881:SF0">
    <property type="entry name" value="3-METHYL-2-OXOBUTANOATE HYDROXYMETHYLTRANSFERASE"/>
    <property type="match status" value="1"/>
</dbReference>
<dbReference type="Pfam" id="PF02548">
    <property type="entry name" value="Pantoate_transf"/>
    <property type="match status" value="1"/>
</dbReference>
<feature type="binding site" evidence="7">
    <location>
        <position position="92"/>
    </location>
    <ligand>
        <name>Mg(2+)</name>
        <dbReference type="ChEBI" id="CHEBI:18420"/>
    </ligand>
</feature>
<dbReference type="EMBL" id="BEHT01000005">
    <property type="protein sequence ID" value="GBC98067.1"/>
    <property type="molecule type" value="Genomic_DNA"/>
</dbReference>
<comment type="subunit">
    <text evidence="3 7">Homodecamer; pentamer of dimers.</text>
</comment>
<evidence type="ECO:0000256" key="1">
    <source>
        <dbReference type="ARBA" id="ARBA00005033"/>
    </source>
</evidence>
<protein>
    <recommendedName>
        <fullName evidence="7">3-methyl-2-oxobutanoate hydroxymethyltransferase</fullName>
        <ecNumber evidence="7">2.1.2.11</ecNumber>
    </recommendedName>
    <alternativeName>
        <fullName evidence="7">Ketopantoate hydroxymethyltransferase</fullName>
        <shortName evidence="7">KPHMT</shortName>
    </alternativeName>
</protein>
<keyword evidence="7" id="KW-0460">Magnesium</keyword>
<feature type="binding site" evidence="7">
    <location>
        <position position="160"/>
    </location>
    <ligand>
        <name>3-methyl-2-oxobutanoate</name>
        <dbReference type="ChEBI" id="CHEBI:11851"/>
    </ligand>
</feature>
<evidence type="ECO:0000256" key="6">
    <source>
        <dbReference type="ARBA" id="ARBA00056497"/>
    </source>
</evidence>
<evidence type="ECO:0000256" key="3">
    <source>
        <dbReference type="ARBA" id="ARBA00011424"/>
    </source>
</evidence>
<comment type="pathway">
    <text evidence="1 7">Cofactor biosynthesis; (R)-pantothenate biosynthesis; (R)-pantoate from 3-methyl-2-oxobutanoate: step 1/2.</text>
</comment>
<comment type="cofactor">
    <cofactor evidence="7">
        <name>Mg(2+)</name>
        <dbReference type="ChEBI" id="CHEBI:18420"/>
    </cofactor>
    <text evidence="7">Binds 1 Mg(2+) ion per subunit.</text>
</comment>
<reference evidence="10" key="1">
    <citation type="submission" date="2017-09" db="EMBL/GenBank/DDBJ databases">
        <title>Metaegenomics of thermophilic ammonia-oxidizing enrichment culture.</title>
        <authorList>
            <person name="Kato S."/>
            <person name="Suzuki K."/>
        </authorList>
    </citation>
    <scope>NUCLEOTIDE SEQUENCE [LARGE SCALE GENOMIC DNA]</scope>
</reference>
<dbReference type="Gene3D" id="3.20.20.60">
    <property type="entry name" value="Phosphoenolpyruvate-binding domains"/>
    <property type="match status" value="1"/>
</dbReference>
<dbReference type="Proteomes" id="UP000236173">
    <property type="component" value="Unassembled WGS sequence"/>
</dbReference>
<dbReference type="GO" id="GO:0032259">
    <property type="term" value="P:methylation"/>
    <property type="evidence" value="ECO:0007669"/>
    <property type="project" value="UniProtKB-KW"/>
</dbReference>
<dbReference type="CDD" id="cd06557">
    <property type="entry name" value="KPHMT-like"/>
    <property type="match status" value="1"/>
</dbReference>
<keyword evidence="9" id="KW-0489">Methyltransferase</keyword>
<evidence type="ECO:0000313" key="10">
    <source>
        <dbReference type="Proteomes" id="UP000236173"/>
    </source>
</evidence>
<comment type="catalytic activity">
    <reaction evidence="7">
        <text>(6R)-5,10-methylene-5,6,7,8-tetrahydrofolate + 3-methyl-2-oxobutanoate + H2O = 2-dehydropantoate + (6S)-5,6,7,8-tetrahydrofolate</text>
        <dbReference type="Rhea" id="RHEA:11824"/>
        <dbReference type="ChEBI" id="CHEBI:11561"/>
        <dbReference type="ChEBI" id="CHEBI:11851"/>
        <dbReference type="ChEBI" id="CHEBI:15377"/>
        <dbReference type="ChEBI" id="CHEBI:15636"/>
        <dbReference type="ChEBI" id="CHEBI:57453"/>
        <dbReference type="EC" id="2.1.2.11"/>
    </reaction>
</comment>
<dbReference type="EC" id="2.1.2.11" evidence="7"/>
<evidence type="ECO:0000256" key="8">
    <source>
        <dbReference type="SAM" id="MobiDB-lite"/>
    </source>
</evidence>
<feature type="binding site" evidence="7">
    <location>
        <position position="131"/>
    </location>
    <ligand>
        <name>3-methyl-2-oxobutanoate</name>
        <dbReference type="ChEBI" id="CHEBI:11851"/>
    </ligand>
</feature>
<evidence type="ECO:0000256" key="2">
    <source>
        <dbReference type="ARBA" id="ARBA00008676"/>
    </source>
</evidence>
<feature type="binding site" evidence="7">
    <location>
        <position position="162"/>
    </location>
    <ligand>
        <name>Mg(2+)</name>
        <dbReference type="ChEBI" id="CHEBI:18420"/>
    </ligand>
</feature>
<dbReference type="InterPro" id="IPR040442">
    <property type="entry name" value="Pyrv_kinase-like_dom_sf"/>
</dbReference>
<dbReference type="GO" id="GO:0015940">
    <property type="term" value="P:pantothenate biosynthetic process"/>
    <property type="evidence" value="ECO:0007669"/>
    <property type="project" value="UniProtKB-UniRule"/>
</dbReference>
<keyword evidence="5 7" id="KW-0808">Transferase</keyword>
<dbReference type="GO" id="GO:0000287">
    <property type="term" value="F:magnesium ion binding"/>
    <property type="evidence" value="ECO:0007669"/>
    <property type="project" value="TreeGrafter"/>
</dbReference>
<keyword evidence="7" id="KW-0963">Cytoplasm</keyword>
<accession>A0A2H5XAD1</accession>
<dbReference type="GO" id="GO:0005737">
    <property type="term" value="C:cytoplasm"/>
    <property type="evidence" value="ECO:0007669"/>
    <property type="project" value="UniProtKB-SubCell"/>
</dbReference>
<feature type="binding site" evidence="7">
    <location>
        <begin position="92"/>
        <end position="93"/>
    </location>
    <ligand>
        <name>3-methyl-2-oxobutanoate</name>
        <dbReference type="ChEBI" id="CHEBI:11851"/>
    </ligand>
</feature>
<dbReference type="NCBIfam" id="TIGR00222">
    <property type="entry name" value="panB"/>
    <property type="match status" value="1"/>
</dbReference>
<dbReference type="PANTHER" id="PTHR20881">
    <property type="entry name" value="3-METHYL-2-OXOBUTANOATE HYDROXYMETHYLTRANSFERASE"/>
    <property type="match status" value="1"/>
</dbReference>
<keyword evidence="7" id="KW-0479">Metal-binding</keyword>
<dbReference type="UniPathway" id="UPA00028">
    <property type="reaction ID" value="UER00003"/>
</dbReference>
<comment type="function">
    <text evidence="6 7">Catalyzes the reversible reaction in which hydroxymethyl group from 5,10-methylenetetrahydrofolate is transferred onto alpha-ketoisovalerate to form ketopantoate.</text>
</comment>
<proteinExistence type="inferred from homology"/>
<dbReference type="AlphaFoldDB" id="A0A2H5XAD1"/>
<feature type="compositionally biased region" description="Polar residues" evidence="8">
    <location>
        <begin position="37"/>
        <end position="49"/>
    </location>
</feature>
<evidence type="ECO:0000256" key="7">
    <source>
        <dbReference type="HAMAP-Rule" id="MF_00156"/>
    </source>
</evidence>
<comment type="caution">
    <text evidence="9">The sequence shown here is derived from an EMBL/GenBank/DDBJ whole genome shotgun (WGS) entry which is preliminary data.</text>
</comment>
<dbReference type="SUPFAM" id="SSF51621">
    <property type="entry name" value="Phosphoenolpyruvate/pyruvate domain"/>
    <property type="match status" value="1"/>
</dbReference>
<organism evidence="9 10">
    <name type="scientific">Candidatus Fervidibacter japonicus</name>
    <dbReference type="NCBI Taxonomy" id="2035412"/>
    <lineage>
        <taxon>Bacteria</taxon>
        <taxon>Candidatus Fervidibacterota</taxon>
        <taxon>Candidatus Fervidibacter</taxon>
    </lineage>
</organism>
<keyword evidence="4 7" id="KW-0566">Pantothenate biosynthesis</keyword>
<dbReference type="FunFam" id="3.20.20.60:FF:000003">
    <property type="entry name" value="3-methyl-2-oxobutanoate hydroxymethyltransferase"/>
    <property type="match status" value="1"/>
</dbReference>